<keyword evidence="3" id="KW-1185">Reference proteome</keyword>
<evidence type="ECO:0000313" key="3">
    <source>
        <dbReference type="Proteomes" id="UP000594342"/>
    </source>
</evidence>
<dbReference type="EMBL" id="UPSH01000001">
    <property type="protein sequence ID" value="VBB18250.1"/>
    <property type="molecule type" value="Genomic_DNA"/>
</dbReference>
<evidence type="ECO:0000313" key="2">
    <source>
        <dbReference type="EMBL" id="VBB18250.1"/>
    </source>
</evidence>
<gene>
    <name evidence="2" type="ORF">YASMINEVIRUS_713</name>
</gene>
<keyword evidence="1" id="KW-0472">Membrane</keyword>
<sequence length="140" mass="16654">MSCRQCKVNNQNKSLCIDNNQTNCLYPLSRWRSVSLLHPRSSYEWFRLWILIVLIIVLIYCLVTYMNRPLDEYDFKAYITHTKTTQSVEHQTKKLFDDRYLPISEEAEIFDMGKLSSSQLLELPVEYIPNISDFVEDDMM</sequence>
<comment type="caution">
    <text evidence="2">The sequence shown here is derived from an EMBL/GenBank/DDBJ whole genome shotgun (WGS) entry which is preliminary data.</text>
</comment>
<evidence type="ECO:0000256" key="1">
    <source>
        <dbReference type="SAM" id="Phobius"/>
    </source>
</evidence>
<protein>
    <submittedName>
        <fullName evidence="2">Uncharacterized protein</fullName>
    </submittedName>
</protein>
<accession>A0A5K0U8V7</accession>
<organism evidence="2 3">
    <name type="scientific">Yasminevirus sp. GU-2018</name>
    <dbReference type="NCBI Taxonomy" id="2420051"/>
    <lineage>
        <taxon>Viruses</taxon>
        <taxon>Varidnaviria</taxon>
        <taxon>Bamfordvirae</taxon>
        <taxon>Nucleocytoviricota</taxon>
        <taxon>Megaviricetes</taxon>
        <taxon>Imitervirales</taxon>
        <taxon>Mimiviridae</taxon>
        <taxon>Klosneuvirinae</taxon>
        <taxon>Yasminevirus</taxon>
        <taxon>Yasminevirus saudimassiliense</taxon>
    </lineage>
</organism>
<feature type="transmembrane region" description="Helical" evidence="1">
    <location>
        <begin position="46"/>
        <end position="66"/>
    </location>
</feature>
<dbReference type="Proteomes" id="UP000594342">
    <property type="component" value="Unassembled WGS sequence"/>
</dbReference>
<name>A0A5K0U8V7_9VIRU</name>
<keyword evidence="1" id="KW-1133">Transmembrane helix</keyword>
<keyword evidence="1" id="KW-0812">Transmembrane</keyword>
<proteinExistence type="predicted"/>
<reference evidence="2 3" key="1">
    <citation type="submission" date="2018-10" db="EMBL/GenBank/DDBJ databases">
        <authorList>
            <consortium name="IHU Genomes"/>
        </authorList>
    </citation>
    <scope>NUCLEOTIDE SEQUENCE [LARGE SCALE GENOMIC DNA]</scope>
    <source>
        <strain evidence="2 3">A1</strain>
    </source>
</reference>